<sequence>MTKTKRNSLLQGFHAAHTVVALSHLLVLLLLQLSTKLAAASTNIALAGCQDTCGDVTIPYPFGIGLNCFYSKAFELQCNETINGTFAPYRGAYKYLNISLSLGQARVNMPISSQCYNSTTQLVNYTDWSANLQYFRFNHEKNKFVVIGCDTIGYVNFSNHYNSYLGGCISGCYSLDSLINGTCSGIGCCEISIPKGTNHIEVMFSKNYNNSRVYNFSRCGYAMLTEEDGFMFNTGYITTEKLLHQNTTAVIDWAIGNTTCEVAYANRSSYACKSDYSICLNSSSGPGYFCNCSYGYQGNPYLDEGCQDINECDHNPCSKPGKCHNTQGGYNCSCPLGWKRKSTNMCELNLAVILAEALAYLHFSASPPIFHGDVKSLNILLDQNYTAKVSDFGASVLAPTDEVQFVTLVQGTCGYLDPEYMQSCQLTDKSDVYSFGVVLLELLTSKPAINFDAAEEERSLSSCFLSAMKENKMKELLDDDIKCEDYIEVIMEVAELAKECLHMKGEERPTMKKVAEELDRIRKLKQHPWGQEYQLEETEVLLGASHDIEIEHSTDARSFTQVATLDPRKPKKKVDLRAGPDRRSAWSSLLGSPLPSLSLSTGYPLSLLGTRQYMMANEDENNIDPHEHLECAPFVGKEFMTEDDAKRFYNIFAYQRGFSIRKGGHYISSKKEKATMVRFVCSNEGFAPKSNNQRTPQKDKPHTRTGCKARLKIRLQDGIWKVSVFEDVHNHPLITSPAKKRGLRSHREMSPEDRQYIKDMHAQNIEPTKIHQFLGARHGGTKNLKFKKKDVSNQIAAENRRFVGVDVEATLVYFQKKKEEDSEFYYDVEVDEDGHLKNIFWVDGRARRACQVFGDVVTFDTTYQTNRFCMPLAPFIGVNHHRQNIYFGVAMLRSETKVSFVWLFQTWVKAMYGMKPKTIITDQCPSMRIAIKEVFPNAVHRCCQWHVMRKASDHLGALYNLKEKEGFEDDLKWVINRSMTVPEFEEGWRNMLVKHDLRNNRHLKNMYESRSEWVPAYFRDVFCANMSTSQRSESANASLKIWTNNHSSMYKLALNVEKIVEGIWANESDEDIATMKKVPKLSTLYLMEKDAYQVYTAKIMSIFKDNLRLSQLGEVNELEKDNLYEVTIKEHPTIEKWIPVTYTVKVDKLEEFVSCSCKGYEYDGLLCSHAIKVMHHVNLFHLPKRYIMKRWCKDANASVKRSHVERSIEFGSTQEQAAIRVATLKPRLKRILDIASISSDAFIQFQGLLDIVEQQMEQHVVVQ</sequence>
<comment type="caution">
    <text evidence="15">The sequence shown here is derived from an EMBL/GenBank/DDBJ whole genome shotgun (WGS) entry which is preliminary data.</text>
</comment>
<dbReference type="Pfam" id="PF00069">
    <property type="entry name" value="Pkinase"/>
    <property type="match status" value="1"/>
</dbReference>
<dbReference type="SMART" id="SM00220">
    <property type="entry name" value="S_TKc"/>
    <property type="match status" value="1"/>
</dbReference>
<dbReference type="CDD" id="cd00054">
    <property type="entry name" value="EGF_CA"/>
    <property type="match status" value="1"/>
</dbReference>
<dbReference type="InterPro" id="IPR001881">
    <property type="entry name" value="EGF-like_Ca-bd_dom"/>
</dbReference>
<evidence type="ECO:0000256" key="3">
    <source>
        <dbReference type="ARBA" id="ARBA00022723"/>
    </source>
</evidence>
<evidence type="ECO:0000256" key="4">
    <source>
        <dbReference type="ARBA" id="ARBA00022729"/>
    </source>
</evidence>
<dbReference type="InterPro" id="IPR018289">
    <property type="entry name" value="MULE_transposase_dom"/>
</dbReference>
<dbReference type="AlphaFoldDB" id="A0AAV8GAL2"/>
<dbReference type="PROSITE" id="PS00108">
    <property type="entry name" value="PROTEIN_KINASE_ST"/>
    <property type="match status" value="1"/>
</dbReference>
<evidence type="ECO:0000256" key="6">
    <source>
        <dbReference type="ARBA" id="ARBA00022833"/>
    </source>
</evidence>
<dbReference type="GO" id="GO:0008270">
    <property type="term" value="F:zinc ion binding"/>
    <property type="evidence" value="ECO:0007669"/>
    <property type="project" value="UniProtKB-KW"/>
</dbReference>
<accession>A0AAV8GAL2</accession>
<evidence type="ECO:0000256" key="2">
    <source>
        <dbReference type="ARBA" id="ARBA00022536"/>
    </source>
</evidence>
<dbReference type="InterPro" id="IPR000719">
    <property type="entry name" value="Prot_kinase_dom"/>
</dbReference>
<gene>
    <name evidence="15" type="ORF">LUZ62_015295</name>
</gene>
<dbReference type="PROSITE" id="PS50011">
    <property type="entry name" value="PROTEIN_KINASE_DOM"/>
    <property type="match status" value="1"/>
</dbReference>
<dbReference type="InterPro" id="IPR011009">
    <property type="entry name" value="Kinase-like_dom_sf"/>
</dbReference>
<dbReference type="PANTHER" id="PTHR47718">
    <property type="entry name" value="OS01G0519700 PROTEIN"/>
    <property type="match status" value="1"/>
</dbReference>
<keyword evidence="2 8" id="KW-0245">EGF-like domain</keyword>
<dbReference type="InterPro" id="IPR049883">
    <property type="entry name" value="NOTCH1_EGF-like"/>
</dbReference>
<keyword evidence="5 9" id="KW-0863">Zinc-finger</keyword>
<dbReference type="Pfam" id="PF13947">
    <property type="entry name" value="GUB_WAK_bind"/>
    <property type="match status" value="1"/>
</dbReference>
<dbReference type="Pfam" id="PF07645">
    <property type="entry name" value="EGF_CA"/>
    <property type="match status" value="1"/>
</dbReference>
<dbReference type="InterPro" id="IPR025287">
    <property type="entry name" value="WAK_GUB"/>
</dbReference>
<dbReference type="InterPro" id="IPR007527">
    <property type="entry name" value="Znf_SWIM"/>
</dbReference>
<keyword evidence="15" id="KW-0675">Receptor</keyword>
<comment type="caution">
    <text evidence="8">Lacks conserved residue(s) required for the propagation of feature annotation.</text>
</comment>
<evidence type="ECO:0000256" key="9">
    <source>
        <dbReference type="PROSITE-ProRule" id="PRU00325"/>
    </source>
</evidence>
<dbReference type="PROSITE" id="PS01186">
    <property type="entry name" value="EGF_2"/>
    <property type="match status" value="1"/>
</dbReference>
<evidence type="ECO:0000313" key="15">
    <source>
        <dbReference type="EMBL" id="KAJ4802729.1"/>
    </source>
</evidence>
<dbReference type="Gene3D" id="1.10.510.10">
    <property type="entry name" value="Transferase(Phosphotransferase) domain 1"/>
    <property type="match status" value="1"/>
</dbReference>
<dbReference type="InterPro" id="IPR000742">
    <property type="entry name" value="EGF"/>
</dbReference>
<evidence type="ECO:0000256" key="5">
    <source>
        <dbReference type="ARBA" id="ARBA00022771"/>
    </source>
</evidence>
<dbReference type="FunFam" id="1.10.510.10:FF:000084">
    <property type="entry name" value="Wall-associated receptor kinase 2"/>
    <property type="match status" value="1"/>
</dbReference>
<feature type="domain" description="SWIM-type" evidence="14">
    <location>
        <begin position="1142"/>
        <end position="1178"/>
    </location>
</feature>
<comment type="subcellular location">
    <subcellularLocation>
        <location evidence="1">Membrane</location>
        <topology evidence="1">Single-pass membrane protein</topology>
    </subcellularLocation>
</comment>
<dbReference type="EMBL" id="JAMFTS010000001">
    <property type="protein sequence ID" value="KAJ4802729.1"/>
    <property type="molecule type" value="Genomic_DNA"/>
</dbReference>
<feature type="domain" description="EGF-like" evidence="13">
    <location>
        <begin position="308"/>
        <end position="347"/>
    </location>
</feature>
<feature type="signal peptide" evidence="11">
    <location>
        <begin position="1"/>
        <end position="40"/>
    </location>
</feature>
<dbReference type="SUPFAM" id="SSF56112">
    <property type="entry name" value="Protein kinase-like (PK-like)"/>
    <property type="match status" value="1"/>
</dbReference>
<evidence type="ECO:0000259" key="13">
    <source>
        <dbReference type="PROSITE" id="PS50026"/>
    </source>
</evidence>
<dbReference type="GO" id="GO:0004672">
    <property type="term" value="F:protein kinase activity"/>
    <property type="evidence" value="ECO:0007669"/>
    <property type="project" value="InterPro"/>
</dbReference>
<dbReference type="InterPro" id="IPR000152">
    <property type="entry name" value="EGF-type_Asp/Asn_hydroxyl_site"/>
</dbReference>
<dbReference type="PROSITE" id="PS50026">
    <property type="entry name" value="EGF_3"/>
    <property type="match status" value="1"/>
</dbReference>
<keyword evidence="3" id="KW-0479">Metal-binding</keyword>
<keyword evidence="6" id="KW-0862">Zinc</keyword>
<dbReference type="InterPro" id="IPR006564">
    <property type="entry name" value="Znf_PMZ"/>
</dbReference>
<keyword evidence="16" id="KW-1185">Reference proteome</keyword>
<evidence type="ECO:0000256" key="10">
    <source>
        <dbReference type="SAM" id="MobiDB-lite"/>
    </source>
</evidence>
<evidence type="ECO:0000313" key="16">
    <source>
        <dbReference type="Proteomes" id="UP001140206"/>
    </source>
</evidence>
<keyword evidence="15" id="KW-0808">Transferase</keyword>
<keyword evidence="15" id="KW-0418">Kinase</keyword>
<evidence type="ECO:0000259" key="14">
    <source>
        <dbReference type="PROSITE" id="PS50966"/>
    </source>
</evidence>
<proteinExistence type="predicted"/>
<evidence type="ECO:0000256" key="8">
    <source>
        <dbReference type="PROSITE-ProRule" id="PRU00076"/>
    </source>
</evidence>
<dbReference type="SMART" id="SM00575">
    <property type="entry name" value="ZnF_PMZ"/>
    <property type="match status" value="1"/>
</dbReference>
<evidence type="ECO:0000259" key="12">
    <source>
        <dbReference type="PROSITE" id="PS50011"/>
    </source>
</evidence>
<dbReference type="SUPFAM" id="SSF57196">
    <property type="entry name" value="EGF/Laminin"/>
    <property type="match status" value="1"/>
</dbReference>
<dbReference type="SMART" id="SM00181">
    <property type="entry name" value="EGF"/>
    <property type="match status" value="2"/>
</dbReference>
<feature type="region of interest" description="Disordered" evidence="10">
    <location>
        <begin position="685"/>
        <end position="705"/>
    </location>
</feature>
<keyword evidence="7" id="KW-1015">Disulfide bond</keyword>
<dbReference type="InterPro" id="IPR008271">
    <property type="entry name" value="Ser/Thr_kinase_AS"/>
</dbReference>
<evidence type="ECO:0000256" key="1">
    <source>
        <dbReference type="ARBA" id="ARBA00004167"/>
    </source>
</evidence>
<protein>
    <submittedName>
        <fullName evidence="15">Wall-associated receptor kinase 2</fullName>
    </submittedName>
</protein>
<keyword evidence="4 11" id="KW-0732">Signal</keyword>
<evidence type="ECO:0000256" key="11">
    <source>
        <dbReference type="SAM" id="SignalP"/>
    </source>
</evidence>
<dbReference type="Pfam" id="PF04434">
    <property type="entry name" value="SWIM"/>
    <property type="match status" value="1"/>
</dbReference>
<dbReference type="Proteomes" id="UP001140206">
    <property type="component" value="Chromosome 1"/>
</dbReference>
<dbReference type="GO" id="GO:0005509">
    <property type="term" value="F:calcium ion binding"/>
    <property type="evidence" value="ECO:0007669"/>
    <property type="project" value="InterPro"/>
</dbReference>
<dbReference type="GO" id="GO:0016020">
    <property type="term" value="C:membrane"/>
    <property type="evidence" value="ECO:0007669"/>
    <property type="project" value="UniProtKB-SubCell"/>
</dbReference>
<dbReference type="GO" id="GO:0005524">
    <property type="term" value="F:ATP binding"/>
    <property type="evidence" value="ECO:0007669"/>
    <property type="project" value="InterPro"/>
</dbReference>
<dbReference type="GO" id="GO:0030247">
    <property type="term" value="F:polysaccharide binding"/>
    <property type="evidence" value="ECO:0007669"/>
    <property type="project" value="InterPro"/>
</dbReference>
<dbReference type="PROSITE" id="PS50966">
    <property type="entry name" value="ZF_SWIM"/>
    <property type="match status" value="1"/>
</dbReference>
<name>A0AAV8GAL2_9POAL</name>
<feature type="domain" description="Protein kinase" evidence="12">
    <location>
        <begin position="208"/>
        <end position="530"/>
    </location>
</feature>
<dbReference type="Gene3D" id="2.10.25.10">
    <property type="entry name" value="Laminin"/>
    <property type="match status" value="1"/>
</dbReference>
<feature type="chain" id="PRO_5043485232" evidence="11">
    <location>
        <begin position="41"/>
        <end position="1263"/>
    </location>
</feature>
<dbReference type="PROSITE" id="PS01187">
    <property type="entry name" value="EGF_CA"/>
    <property type="match status" value="1"/>
</dbReference>
<dbReference type="Pfam" id="PF03101">
    <property type="entry name" value="FAR1"/>
    <property type="match status" value="1"/>
</dbReference>
<dbReference type="PROSITE" id="PS00010">
    <property type="entry name" value="ASX_HYDROXYL"/>
    <property type="match status" value="1"/>
</dbReference>
<dbReference type="InterPro" id="IPR004330">
    <property type="entry name" value="FAR1_DNA_bnd_dom"/>
</dbReference>
<dbReference type="Pfam" id="PF10551">
    <property type="entry name" value="MULE"/>
    <property type="match status" value="1"/>
</dbReference>
<evidence type="ECO:0000256" key="7">
    <source>
        <dbReference type="ARBA" id="ARBA00023157"/>
    </source>
</evidence>
<dbReference type="SMART" id="SM00179">
    <property type="entry name" value="EGF_CA"/>
    <property type="match status" value="1"/>
</dbReference>
<dbReference type="InterPro" id="IPR018097">
    <property type="entry name" value="EGF_Ca-bd_CS"/>
</dbReference>
<organism evidence="15 16">
    <name type="scientific">Rhynchospora pubera</name>
    <dbReference type="NCBI Taxonomy" id="906938"/>
    <lineage>
        <taxon>Eukaryota</taxon>
        <taxon>Viridiplantae</taxon>
        <taxon>Streptophyta</taxon>
        <taxon>Embryophyta</taxon>
        <taxon>Tracheophyta</taxon>
        <taxon>Spermatophyta</taxon>
        <taxon>Magnoliopsida</taxon>
        <taxon>Liliopsida</taxon>
        <taxon>Poales</taxon>
        <taxon>Cyperaceae</taxon>
        <taxon>Cyperoideae</taxon>
        <taxon>Rhynchosporeae</taxon>
        <taxon>Rhynchospora</taxon>
    </lineage>
</organism>
<reference evidence="15" key="1">
    <citation type="submission" date="2022-08" db="EMBL/GenBank/DDBJ databases">
        <authorList>
            <person name="Marques A."/>
        </authorList>
    </citation>
    <scope>NUCLEOTIDE SEQUENCE</scope>
    <source>
        <strain evidence="15">RhyPub2mFocal</strain>
        <tissue evidence="15">Leaves</tissue>
    </source>
</reference>